<keyword evidence="8" id="KW-1185">Reference proteome</keyword>
<dbReference type="RefSeq" id="WP_064030165.1">
    <property type="nucleotide sequence ID" value="NZ_LUUL01000136.1"/>
</dbReference>
<dbReference type="AlphaFoldDB" id="A0AA91D909"/>
<sequence length="96" mass="10319">MRRLRGTVYVLALIPLRAAHADLSAQAIAMNCLNCHASGQAAASRLPDIGRLSAAELEQALLAFKYDRRAATLMPRLAKAYSDAELAAVAAYLARH</sequence>
<comment type="caution">
    <text evidence="7">The sequence shown here is derived from an EMBL/GenBank/DDBJ whole genome shotgun (WGS) entry which is preliminary data.</text>
</comment>
<reference evidence="7 8" key="1">
    <citation type="submission" date="2016-03" db="EMBL/GenBank/DDBJ databases">
        <authorList>
            <person name="Heylen K."/>
            <person name="De Vos P."/>
            <person name="Vekeman B."/>
        </authorList>
    </citation>
    <scope>NUCLEOTIDE SEQUENCE [LARGE SCALE GENOMIC DNA]</scope>
    <source>
        <strain evidence="7 8">R-49807</strain>
    </source>
</reference>
<keyword evidence="3 4" id="KW-0408">Iron</keyword>
<keyword evidence="1 4" id="KW-0349">Heme</keyword>
<dbReference type="SUPFAM" id="SSF46626">
    <property type="entry name" value="Cytochrome c"/>
    <property type="match status" value="1"/>
</dbReference>
<evidence type="ECO:0000313" key="7">
    <source>
        <dbReference type="EMBL" id="OAI21696.1"/>
    </source>
</evidence>
<protein>
    <recommendedName>
        <fullName evidence="6">Cytochrome c domain-containing protein</fullName>
    </recommendedName>
</protein>
<dbReference type="GO" id="GO:0020037">
    <property type="term" value="F:heme binding"/>
    <property type="evidence" value="ECO:0007669"/>
    <property type="project" value="InterPro"/>
</dbReference>
<name>A0AA91D909_9GAMM</name>
<dbReference type="EMBL" id="LUUL01000136">
    <property type="protein sequence ID" value="OAI21696.1"/>
    <property type="molecule type" value="Genomic_DNA"/>
</dbReference>
<dbReference type="Pfam" id="PF13442">
    <property type="entry name" value="Cytochrome_CBB3"/>
    <property type="match status" value="1"/>
</dbReference>
<feature type="domain" description="Cytochrome c" evidence="6">
    <location>
        <begin position="19"/>
        <end position="96"/>
    </location>
</feature>
<feature type="chain" id="PRO_5041717847" description="Cytochrome c domain-containing protein" evidence="5">
    <location>
        <begin position="22"/>
        <end position="96"/>
    </location>
</feature>
<keyword evidence="5" id="KW-0732">Signal</keyword>
<accession>A0AA91D909</accession>
<evidence type="ECO:0000313" key="8">
    <source>
        <dbReference type="Proteomes" id="UP000077734"/>
    </source>
</evidence>
<evidence type="ECO:0000256" key="2">
    <source>
        <dbReference type="ARBA" id="ARBA00022723"/>
    </source>
</evidence>
<proteinExistence type="predicted"/>
<evidence type="ECO:0000256" key="4">
    <source>
        <dbReference type="PROSITE-ProRule" id="PRU00433"/>
    </source>
</evidence>
<organism evidence="7 8">
    <name type="scientific">Methylomonas koyamae</name>
    <dbReference type="NCBI Taxonomy" id="702114"/>
    <lineage>
        <taxon>Bacteria</taxon>
        <taxon>Pseudomonadati</taxon>
        <taxon>Pseudomonadota</taxon>
        <taxon>Gammaproteobacteria</taxon>
        <taxon>Methylococcales</taxon>
        <taxon>Methylococcaceae</taxon>
        <taxon>Methylomonas</taxon>
    </lineage>
</organism>
<dbReference type="Gene3D" id="1.10.760.10">
    <property type="entry name" value="Cytochrome c-like domain"/>
    <property type="match status" value="1"/>
</dbReference>
<evidence type="ECO:0000256" key="5">
    <source>
        <dbReference type="SAM" id="SignalP"/>
    </source>
</evidence>
<dbReference type="GO" id="GO:0046872">
    <property type="term" value="F:metal ion binding"/>
    <property type="evidence" value="ECO:0007669"/>
    <property type="project" value="UniProtKB-KW"/>
</dbReference>
<evidence type="ECO:0000256" key="3">
    <source>
        <dbReference type="ARBA" id="ARBA00023004"/>
    </source>
</evidence>
<feature type="signal peptide" evidence="5">
    <location>
        <begin position="1"/>
        <end position="21"/>
    </location>
</feature>
<dbReference type="GO" id="GO:0009055">
    <property type="term" value="F:electron transfer activity"/>
    <property type="evidence" value="ECO:0007669"/>
    <property type="project" value="InterPro"/>
</dbReference>
<dbReference type="InterPro" id="IPR036909">
    <property type="entry name" value="Cyt_c-like_dom_sf"/>
</dbReference>
<evidence type="ECO:0000259" key="6">
    <source>
        <dbReference type="PROSITE" id="PS51007"/>
    </source>
</evidence>
<evidence type="ECO:0000256" key="1">
    <source>
        <dbReference type="ARBA" id="ARBA00022617"/>
    </source>
</evidence>
<gene>
    <name evidence="7" type="ORF">A1356_02825</name>
</gene>
<dbReference type="Proteomes" id="UP000077734">
    <property type="component" value="Unassembled WGS sequence"/>
</dbReference>
<dbReference type="InterPro" id="IPR009056">
    <property type="entry name" value="Cyt_c-like_dom"/>
</dbReference>
<keyword evidence="2 4" id="KW-0479">Metal-binding</keyword>
<dbReference type="PROSITE" id="PS51007">
    <property type="entry name" value="CYTC"/>
    <property type="match status" value="1"/>
</dbReference>